<dbReference type="PANTHER" id="PTHR38643:SF1">
    <property type="entry name" value="PURINE NUCLEOSIDE PERMEASE C285.05-RELATED"/>
    <property type="match status" value="1"/>
</dbReference>
<dbReference type="GO" id="GO:0055085">
    <property type="term" value="P:transmembrane transport"/>
    <property type="evidence" value="ECO:0007669"/>
    <property type="project" value="InterPro"/>
</dbReference>
<name>A0AAU7ZE90_9BACT</name>
<dbReference type="KEGG" id="temp:RBB75_03350"/>
<evidence type="ECO:0000313" key="1">
    <source>
        <dbReference type="EMBL" id="XCB27361.1"/>
    </source>
</evidence>
<dbReference type="GO" id="GO:0009116">
    <property type="term" value="P:nucleoside metabolic process"/>
    <property type="evidence" value="ECO:0007669"/>
    <property type="project" value="InterPro"/>
</dbReference>
<dbReference type="PANTHER" id="PTHR38643">
    <property type="entry name" value="PURINE NUCLEOSIDE PERMEASE C285.05-RELATED"/>
    <property type="match status" value="1"/>
</dbReference>
<protein>
    <submittedName>
        <fullName evidence="1">Purine nucleoside permease</fullName>
    </submittedName>
</protein>
<dbReference type="AlphaFoldDB" id="A0AAU7ZE90"/>
<sequence>MSASACCPPPLAPIATIDEHLTAFIEVPEKPSKPIEIKVVVINMFEVGSDKGDAPGEYQYWVEREHLDTVIPFPMGYHDLRLNEKNGILGVLTGVGTARTAATIMALGLDPRFDLTHAYFLVAGIGGIDPRMGSLGSAVWSDYIVDGDLAHEIDAREIPKDWPTGYVPLGKSTPYEQPRTARFGDDGNIYHLNSSLVDWAFALTKDTPLPDTPAIAARRQQYAEEAAHRAPFVLRGDNLSASTFWHGKLLNQWARDWVKYQTDGHGTYAICGMEDTGTMQSLTWLAHAHRLDISRVLVLRTASNFDQQRTGITAAESLGETKVRQYSAYLPALDSAYRVGHLVVDQLVANWSQTRDHIPTSIGPVK</sequence>
<dbReference type="RefSeq" id="WP_353069508.1">
    <property type="nucleotide sequence ID" value="NZ_CP132932.1"/>
</dbReference>
<reference evidence="1" key="1">
    <citation type="submission" date="2023-08" db="EMBL/GenBank/DDBJ databases">
        <authorList>
            <person name="Messyasz A."/>
            <person name="Mannisto M.K."/>
            <person name="Kerkhof L.J."/>
            <person name="Haggblom M."/>
        </authorList>
    </citation>
    <scope>NUCLEOTIDE SEQUENCE</scope>
    <source>
        <strain evidence="1">M8UP23</strain>
    </source>
</reference>
<organism evidence="1">
    <name type="scientific">Tunturiibacter empetritectus</name>
    <dbReference type="NCBI Taxonomy" id="3069691"/>
    <lineage>
        <taxon>Bacteria</taxon>
        <taxon>Pseudomonadati</taxon>
        <taxon>Acidobacteriota</taxon>
        <taxon>Terriglobia</taxon>
        <taxon>Terriglobales</taxon>
        <taxon>Acidobacteriaceae</taxon>
        <taxon>Tunturiibacter</taxon>
    </lineage>
</organism>
<dbReference type="PIRSF" id="PIRSF013171">
    <property type="entry name" value="Pur_nuclsid_perm"/>
    <property type="match status" value="1"/>
</dbReference>
<dbReference type="InterPro" id="IPR009486">
    <property type="entry name" value="Pur_nuclsid_perm"/>
</dbReference>
<dbReference type="GO" id="GO:0003824">
    <property type="term" value="F:catalytic activity"/>
    <property type="evidence" value="ECO:0007669"/>
    <property type="project" value="InterPro"/>
</dbReference>
<accession>A0AAU7ZE90</accession>
<reference evidence="1" key="2">
    <citation type="journal article" date="2024" name="Environ. Microbiol.">
        <title>Genome analysis and description of Tunturibacter gen. nov. expands the diversity of Terriglobia in tundra soils.</title>
        <authorList>
            <person name="Messyasz A."/>
            <person name="Mannisto M.K."/>
            <person name="Kerkhof L.J."/>
            <person name="Haggblom M.M."/>
        </authorList>
    </citation>
    <scope>NUCLEOTIDE SEQUENCE</scope>
    <source>
        <strain evidence="1">M8UP23</strain>
    </source>
</reference>
<dbReference type="EMBL" id="CP132932">
    <property type="protein sequence ID" value="XCB27361.1"/>
    <property type="molecule type" value="Genomic_DNA"/>
</dbReference>
<gene>
    <name evidence="1" type="ORF">RBB75_03350</name>
</gene>
<dbReference type="Gene3D" id="3.40.50.1580">
    <property type="entry name" value="Nucleoside phosphorylase domain"/>
    <property type="match status" value="1"/>
</dbReference>
<dbReference type="InterPro" id="IPR035994">
    <property type="entry name" value="Nucleoside_phosphorylase_sf"/>
</dbReference>
<dbReference type="Pfam" id="PF06516">
    <property type="entry name" value="NUP"/>
    <property type="match status" value="1"/>
</dbReference>
<proteinExistence type="predicted"/>